<proteinExistence type="predicted"/>
<sequence>MISREDFVFCIGYDGDTAIVDAKAKKEFGRLSTMELAEKGLYRAAFASALYSEKPEEMQSFIEFFNKKAGTQYTEAGQLSRLFGVYLESVSKVKAL</sequence>
<accession>A0A3P3XJU7</accession>
<organism evidence="1">
    <name type="scientific">uncultured spirochete</name>
    <dbReference type="NCBI Taxonomy" id="156406"/>
    <lineage>
        <taxon>Bacteria</taxon>
        <taxon>Pseudomonadati</taxon>
        <taxon>Spirochaetota</taxon>
        <taxon>Spirochaetia</taxon>
        <taxon>Spirochaetales</taxon>
        <taxon>environmental samples</taxon>
    </lineage>
</organism>
<reference evidence="1" key="1">
    <citation type="submission" date="2017-02" db="EMBL/GenBank/DDBJ databases">
        <authorList>
            <person name="Regsiter A."/>
            <person name="William W."/>
        </authorList>
    </citation>
    <scope>NUCLEOTIDE SEQUENCE</scope>
    <source>
        <strain evidence="1">Bib</strain>
    </source>
</reference>
<gene>
    <name evidence="1" type="ORF">SPIROBIBN47_310020</name>
</gene>
<protein>
    <submittedName>
        <fullName evidence="1">Uncharacterized protein</fullName>
    </submittedName>
</protein>
<dbReference type="EMBL" id="FWDM01000025">
    <property type="protein sequence ID" value="SLM14077.1"/>
    <property type="molecule type" value="Genomic_DNA"/>
</dbReference>
<name>A0A3P3XJU7_9SPIR</name>
<dbReference type="AlphaFoldDB" id="A0A3P3XJU7"/>
<evidence type="ECO:0000313" key="1">
    <source>
        <dbReference type="EMBL" id="SLM14077.1"/>
    </source>
</evidence>